<keyword evidence="4 10" id="KW-0963">Cytoplasm</keyword>
<dbReference type="Gene3D" id="3.10.150.10">
    <property type="entry name" value="DNA Polymerase III, subunit A, domain 2"/>
    <property type="match status" value="1"/>
</dbReference>
<dbReference type="GO" id="GO:0006271">
    <property type="term" value="P:DNA strand elongation involved in DNA replication"/>
    <property type="evidence" value="ECO:0007669"/>
    <property type="project" value="TreeGrafter"/>
</dbReference>
<dbReference type="AlphaFoldDB" id="A0A134CE87"/>
<dbReference type="Pfam" id="PF00712">
    <property type="entry name" value="DNA_pol3_beta"/>
    <property type="match status" value="1"/>
</dbReference>
<feature type="domain" description="DNA polymerase III beta sliding clamp C-terminal" evidence="13">
    <location>
        <begin position="250"/>
        <end position="369"/>
    </location>
</feature>
<keyword evidence="15" id="KW-1185">Reference proteome</keyword>
<dbReference type="PATRIC" id="fig|1588748.3.peg.1224"/>
<keyword evidence="6 10" id="KW-0548">Nucleotidyltransferase</keyword>
<dbReference type="InterPro" id="IPR046938">
    <property type="entry name" value="DNA_clamp_sf"/>
</dbReference>
<evidence type="ECO:0000259" key="11">
    <source>
        <dbReference type="Pfam" id="PF00712"/>
    </source>
</evidence>
<evidence type="ECO:0000256" key="3">
    <source>
        <dbReference type="ARBA" id="ARBA00021035"/>
    </source>
</evidence>
<organism evidence="14 15">
    <name type="scientific">Megasphaera hutchinsoni</name>
    <dbReference type="NCBI Taxonomy" id="1588748"/>
    <lineage>
        <taxon>Bacteria</taxon>
        <taxon>Bacillati</taxon>
        <taxon>Bacillota</taxon>
        <taxon>Negativicutes</taxon>
        <taxon>Veillonellales</taxon>
        <taxon>Veillonellaceae</taxon>
        <taxon>Megasphaera</taxon>
    </lineage>
</organism>
<evidence type="ECO:0000256" key="8">
    <source>
        <dbReference type="ARBA" id="ARBA00022932"/>
    </source>
</evidence>
<dbReference type="GO" id="GO:0008408">
    <property type="term" value="F:3'-5' exonuclease activity"/>
    <property type="evidence" value="ECO:0007669"/>
    <property type="project" value="InterPro"/>
</dbReference>
<evidence type="ECO:0000256" key="9">
    <source>
        <dbReference type="ARBA" id="ARBA00023125"/>
    </source>
</evidence>
<dbReference type="NCBIfam" id="TIGR00663">
    <property type="entry name" value="dnan"/>
    <property type="match status" value="1"/>
</dbReference>
<evidence type="ECO:0000313" key="14">
    <source>
        <dbReference type="EMBL" id="KXB90512.1"/>
    </source>
</evidence>
<dbReference type="Pfam" id="PF02768">
    <property type="entry name" value="DNA_pol3_beta_3"/>
    <property type="match status" value="1"/>
</dbReference>
<dbReference type="InterPro" id="IPR022634">
    <property type="entry name" value="DNA_polIII_beta_N"/>
</dbReference>
<keyword evidence="7 10" id="KW-0235">DNA replication</keyword>
<dbReference type="EMBL" id="LSDT01000046">
    <property type="protein sequence ID" value="KXB90512.1"/>
    <property type="molecule type" value="Genomic_DNA"/>
</dbReference>
<evidence type="ECO:0000256" key="4">
    <source>
        <dbReference type="ARBA" id="ARBA00022490"/>
    </source>
</evidence>
<dbReference type="RefSeq" id="WP_062486190.1">
    <property type="nucleotide sequence ID" value="NZ_KQ960953.1"/>
</dbReference>
<dbReference type="GO" id="GO:0003887">
    <property type="term" value="F:DNA-directed DNA polymerase activity"/>
    <property type="evidence" value="ECO:0007669"/>
    <property type="project" value="UniProtKB-UniRule"/>
</dbReference>
<dbReference type="GO" id="GO:0003677">
    <property type="term" value="F:DNA binding"/>
    <property type="evidence" value="ECO:0007669"/>
    <property type="project" value="UniProtKB-UniRule"/>
</dbReference>
<dbReference type="GO" id="GO:0005737">
    <property type="term" value="C:cytoplasm"/>
    <property type="evidence" value="ECO:0007669"/>
    <property type="project" value="UniProtKB-SubCell"/>
</dbReference>
<dbReference type="Gene3D" id="3.70.10.10">
    <property type="match status" value="1"/>
</dbReference>
<evidence type="ECO:0000256" key="2">
    <source>
        <dbReference type="ARBA" id="ARBA00010752"/>
    </source>
</evidence>
<sequence>MKLHLKKNDLNKGLQVVSKIAQNKNNNMNTEYGIFIKAVNNQIEIQANDYAMGIKTIIPGIIEEEGETFVANPYLIELIRKISNDDITFIKKDTDSKLIITGGNLKFECATMNASDFNAVEIVDLGYTQLETNSLILKDLIDSTTFSCATDMSKAIFMGAYLDIHDTNISMVATDTHRLAIKKALLETPIETPLQVVIPSKLLAEISRQLPVDIPEIVTITAIRNYVAVRFGNVYIKTQLIEGNFPNYERVIPTDFQSEIIVDRDIFTGAVERTSVVAKDAQYNVINFTFSNQKIKLMSQHPEYGIVEDVVPCTMTGEDLTISFNGKYIIDILKHCRQDKISLKVKNNSPMLVTDQDKTDCLFVVTPMRNK</sequence>
<dbReference type="CDD" id="cd00140">
    <property type="entry name" value="beta_clamp"/>
    <property type="match status" value="1"/>
</dbReference>
<dbReference type="Pfam" id="PF02767">
    <property type="entry name" value="DNA_pol3_beta_2"/>
    <property type="match status" value="1"/>
</dbReference>
<keyword evidence="8 10" id="KW-0239">DNA-directed DNA polymerase</keyword>
<evidence type="ECO:0000256" key="6">
    <source>
        <dbReference type="ARBA" id="ARBA00022695"/>
    </source>
</evidence>
<dbReference type="InterPro" id="IPR001001">
    <property type="entry name" value="DNA_polIII_beta"/>
</dbReference>
<keyword evidence="5 10" id="KW-0808">Transferase</keyword>
<comment type="similarity">
    <text evidence="2 10">Belongs to the beta sliding clamp family.</text>
</comment>
<accession>A0A134CE87</accession>
<comment type="subcellular location">
    <subcellularLocation>
        <location evidence="1 10">Cytoplasm</location>
    </subcellularLocation>
</comment>
<dbReference type="InterPro" id="IPR022635">
    <property type="entry name" value="DNA_polIII_beta_C"/>
</dbReference>
<comment type="subunit">
    <text evidence="10">Forms a ring-shaped head-to-tail homodimer around DNA.</text>
</comment>
<dbReference type="SMART" id="SM00480">
    <property type="entry name" value="POL3Bc"/>
    <property type="match status" value="1"/>
</dbReference>
<evidence type="ECO:0000259" key="13">
    <source>
        <dbReference type="Pfam" id="PF02768"/>
    </source>
</evidence>
<keyword evidence="9" id="KW-0238">DNA-binding</keyword>
<reference evidence="15" key="1">
    <citation type="submission" date="2016-01" db="EMBL/GenBank/DDBJ databases">
        <authorList>
            <person name="Mitreva M."/>
            <person name="Pepin K.H."/>
            <person name="Mihindukulasuriya K.A."/>
            <person name="Fulton R."/>
            <person name="Fronick C."/>
            <person name="O'Laughlin M."/>
            <person name="Miner T."/>
            <person name="Herter B."/>
            <person name="Rosa B.A."/>
            <person name="Cordes M."/>
            <person name="Tomlinson C."/>
            <person name="Wollam A."/>
            <person name="Palsikar V.B."/>
            <person name="Mardis E.R."/>
            <person name="Wilson R.K."/>
        </authorList>
    </citation>
    <scope>NUCLEOTIDE SEQUENCE [LARGE SCALE GENOMIC DNA]</scope>
    <source>
        <strain evidence="15">KA00182</strain>
    </source>
</reference>
<evidence type="ECO:0000256" key="5">
    <source>
        <dbReference type="ARBA" id="ARBA00022679"/>
    </source>
</evidence>
<dbReference type="GO" id="GO:0009360">
    <property type="term" value="C:DNA polymerase III complex"/>
    <property type="evidence" value="ECO:0007669"/>
    <property type="project" value="InterPro"/>
</dbReference>
<dbReference type="PANTHER" id="PTHR30478">
    <property type="entry name" value="DNA POLYMERASE III SUBUNIT BETA"/>
    <property type="match status" value="1"/>
</dbReference>
<name>A0A134CE87_9FIRM</name>
<dbReference type="InterPro" id="IPR022637">
    <property type="entry name" value="DNA_polIII_beta_cen"/>
</dbReference>
<dbReference type="Proteomes" id="UP000070160">
    <property type="component" value="Unassembled WGS sequence"/>
</dbReference>
<feature type="domain" description="DNA polymerase III beta sliding clamp central" evidence="12">
    <location>
        <begin position="136"/>
        <end position="247"/>
    </location>
</feature>
<feature type="domain" description="DNA polymerase III beta sliding clamp N-terminal" evidence="11">
    <location>
        <begin position="1"/>
        <end position="120"/>
    </location>
</feature>
<evidence type="ECO:0000313" key="15">
    <source>
        <dbReference type="Proteomes" id="UP000070160"/>
    </source>
</evidence>
<evidence type="ECO:0000256" key="7">
    <source>
        <dbReference type="ARBA" id="ARBA00022705"/>
    </source>
</evidence>
<dbReference type="SUPFAM" id="SSF55979">
    <property type="entry name" value="DNA clamp"/>
    <property type="match status" value="3"/>
</dbReference>
<protein>
    <recommendedName>
        <fullName evidence="3 10">Beta sliding clamp</fullName>
    </recommendedName>
</protein>
<gene>
    <name evidence="14" type="ORF">HMPREF3182_01267</name>
</gene>
<evidence type="ECO:0000259" key="12">
    <source>
        <dbReference type="Pfam" id="PF02767"/>
    </source>
</evidence>
<proteinExistence type="inferred from homology"/>
<evidence type="ECO:0000256" key="1">
    <source>
        <dbReference type="ARBA" id="ARBA00004496"/>
    </source>
</evidence>
<dbReference type="PIRSF" id="PIRSF000804">
    <property type="entry name" value="DNA_pol_III_b"/>
    <property type="match status" value="1"/>
</dbReference>
<comment type="caution">
    <text evidence="14">The sequence shown here is derived from an EMBL/GenBank/DDBJ whole genome shotgun (WGS) entry which is preliminary data.</text>
</comment>
<evidence type="ECO:0000256" key="10">
    <source>
        <dbReference type="PIRNR" id="PIRNR000804"/>
    </source>
</evidence>
<dbReference type="STRING" id="1588748.HMPREF3182_01267"/>
<dbReference type="PANTHER" id="PTHR30478:SF0">
    <property type="entry name" value="BETA SLIDING CLAMP"/>
    <property type="match status" value="1"/>
</dbReference>
<comment type="function">
    <text evidence="10">Confers DNA tethering and processivity to DNA polymerases and other proteins. Acts as a clamp, forming a ring around DNA (a reaction catalyzed by the clamp-loading complex) which diffuses in an ATP-independent manner freely and bidirectionally along dsDNA. Initially characterized for its ability to contact the catalytic subunit of DNA polymerase III (Pol III), a complex, multichain enzyme responsible for most of the replicative synthesis in bacteria; Pol III exhibits 3'-5' exonuclease proofreading activity. The beta chain is required for initiation of replication as well as for processivity of DNA replication.</text>
</comment>